<dbReference type="OrthoDB" id="2446636at2759"/>
<dbReference type="InterPro" id="IPR010376">
    <property type="entry name" value="GBBH-like_N"/>
</dbReference>
<accession>A0A9P6FMV0</accession>
<proteinExistence type="inferred from homology"/>
<keyword evidence="3" id="KW-0479">Metal-binding</keyword>
<evidence type="ECO:0000313" key="9">
    <source>
        <dbReference type="Proteomes" id="UP000780801"/>
    </source>
</evidence>
<dbReference type="Proteomes" id="UP000780801">
    <property type="component" value="Unassembled WGS sequence"/>
</dbReference>
<evidence type="ECO:0000256" key="6">
    <source>
        <dbReference type="ARBA" id="ARBA00023004"/>
    </source>
</evidence>
<evidence type="ECO:0000256" key="2">
    <source>
        <dbReference type="ARBA" id="ARBA00008654"/>
    </source>
</evidence>
<evidence type="ECO:0000259" key="7">
    <source>
        <dbReference type="Pfam" id="PF06155"/>
    </source>
</evidence>
<dbReference type="Gene3D" id="3.30.2020.30">
    <property type="match status" value="1"/>
</dbReference>
<evidence type="ECO:0000313" key="8">
    <source>
        <dbReference type="EMBL" id="KAF9578353.1"/>
    </source>
</evidence>
<feature type="non-terminal residue" evidence="8">
    <location>
        <position position="228"/>
    </location>
</feature>
<dbReference type="GO" id="GO:0046872">
    <property type="term" value="F:metal ion binding"/>
    <property type="evidence" value="ECO:0007669"/>
    <property type="project" value="UniProtKB-KW"/>
</dbReference>
<comment type="cofactor">
    <cofactor evidence="1">
        <name>Fe(2+)</name>
        <dbReference type="ChEBI" id="CHEBI:29033"/>
    </cofactor>
</comment>
<organism evidence="8 9">
    <name type="scientific">Lunasporangiospora selenospora</name>
    <dbReference type="NCBI Taxonomy" id="979761"/>
    <lineage>
        <taxon>Eukaryota</taxon>
        <taxon>Fungi</taxon>
        <taxon>Fungi incertae sedis</taxon>
        <taxon>Mucoromycota</taxon>
        <taxon>Mortierellomycotina</taxon>
        <taxon>Mortierellomycetes</taxon>
        <taxon>Mortierellales</taxon>
        <taxon>Mortierellaceae</taxon>
        <taxon>Lunasporangiospora</taxon>
    </lineage>
</organism>
<keyword evidence="6" id="KW-0408">Iron</keyword>
<dbReference type="FunFam" id="3.30.2020.30:FF:000002">
    <property type="entry name" value="Putative gamma-butyrobetaine dioxygenase"/>
    <property type="match status" value="1"/>
</dbReference>
<evidence type="ECO:0000256" key="1">
    <source>
        <dbReference type="ARBA" id="ARBA00001954"/>
    </source>
</evidence>
<reference evidence="8" key="1">
    <citation type="journal article" date="2020" name="Fungal Divers.">
        <title>Resolving the Mortierellaceae phylogeny through synthesis of multi-gene phylogenetics and phylogenomics.</title>
        <authorList>
            <person name="Vandepol N."/>
            <person name="Liber J."/>
            <person name="Desiro A."/>
            <person name="Na H."/>
            <person name="Kennedy M."/>
            <person name="Barry K."/>
            <person name="Grigoriev I.V."/>
            <person name="Miller A.N."/>
            <person name="O'Donnell K."/>
            <person name="Stajich J.E."/>
            <person name="Bonito G."/>
        </authorList>
    </citation>
    <scope>NUCLEOTIDE SEQUENCE</scope>
    <source>
        <strain evidence="8">KOD1015</strain>
    </source>
</reference>
<evidence type="ECO:0000256" key="5">
    <source>
        <dbReference type="ARBA" id="ARBA00023002"/>
    </source>
</evidence>
<dbReference type="GO" id="GO:0051213">
    <property type="term" value="F:dioxygenase activity"/>
    <property type="evidence" value="ECO:0007669"/>
    <property type="project" value="UniProtKB-KW"/>
</dbReference>
<comment type="similarity">
    <text evidence="2">Belongs to the gamma-BBH/TMLD family.</text>
</comment>
<keyword evidence="9" id="KW-1185">Reference proteome</keyword>
<name>A0A9P6FMV0_9FUNG</name>
<protein>
    <recommendedName>
        <fullName evidence="7">Gamma-butyrobetaine hydroxylase-like N-terminal domain-containing protein</fullName>
    </recommendedName>
</protein>
<keyword evidence="5" id="KW-0560">Oxidoreductase</keyword>
<dbReference type="Pfam" id="PF06155">
    <property type="entry name" value="GBBH-like_N"/>
    <property type="match status" value="1"/>
</dbReference>
<dbReference type="InterPro" id="IPR038492">
    <property type="entry name" value="GBBH-like_N_sf"/>
</dbReference>
<dbReference type="EMBL" id="JAABOA010003745">
    <property type="protein sequence ID" value="KAF9578353.1"/>
    <property type="molecule type" value="Genomic_DNA"/>
</dbReference>
<feature type="domain" description="Gamma-butyrobetaine hydroxylase-like N-terminal" evidence="7">
    <location>
        <begin position="96"/>
        <end position="176"/>
    </location>
</feature>
<gene>
    <name evidence="8" type="ORF">BGW38_005890</name>
</gene>
<evidence type="ECO:0000256" key="4">
    <source>
        <dbReference type="ARBA" id="ARBA00022964"/>
    </source>
</evidence>
<keyword evidence="4" id="KW-0223">Dioxygenase</keyword>
<evidence type="ECO:0000256" key="3">
    <source>
        <dbReference type="ARBA" id="ARBA00022723"/>
    </source>
</evidence>
<sequence>MLPITPAHALRRLLSPGAVAATLAISRPTTGSVVARALRATGQSATSRALSSRAVSPSVFSANARLFSSKAAVAETSGTGAAVQADHDEANKVVVKDNKLHLSWEDGVTSRFHSFWLRDHCRCPECYHTVTKQRLFNTFKIPRDVTPTSATLTPTGVDIVWGYDNHKSHYTYSWLRRHSYDPKLMDPYQPEGAPKITWNNSISSTLPEIAYKDIMETDKGLAAWLNNI</sequence>
<comment type="caution">
    <text evidence="8">The sequence shown here is derived from an EMBL/GenBank/DDBJ whole genome shotgun (WGS) entry which is preliminary data.</text>
</comment>
<dbReference type="AlphaFoldDB" id="A0A9P6FMV0"/>